<evidence type="ECO:0000313" key="1">
    <source>
        <dbReference type="EMBL" id="ADU21010.1"/>
    </source>
</evidence>
<reference evidence="1 2" key="1">
    <citation type="journal article" date="2011" name="J. Bacteriol.">
        <title>Complete genome of the cellulolytic ruminal bacterium Ruminococcus albus 7.</title>
        <authorList>
            <person name="Suen G."/>
            <person name="Stevenson D.M."/>
            <person name="Bruce D.C."/>
            <person name="Chertkov O."/>
            <person name="Copeland A."/>
            <person name="Cheng J.F."/>
            <person name="Detter C."/>
            <person name="Detter J.C."/>
            <person name="Goodwin L.A."/>
            <person name="Han C.S."/>
            <person name="Hauser L.J."/>
            <person name="Ivanova N.N."/>
            <person name="Kyrpides N.C."/>
            <person name="Land M.L."/>
            <person name="Lapidus A."/>
            <person name="Lucas S."/>
            <person name="Ovchinnikova G."/>
            <person name="Pitluck S."/>
            <person name="Tapia R."/>
            <person name="Woyke T."/>
            <person name="Boyum J."/>
            <person name="Mead D."/>
            <person name="Weimer P.J."/>
        </authorList>
    </citation>
    <scope>NUCLEOTIDE SEQUENCE [LARGE SCALE GENOMIC DNA]</scope>
    <source>
        <strain evidence="2">ATCC 27210 / DSM 20455 / JCM 14654 / NCDO 2250 / 7</strain>
    </source>
</reference>
<dbReference type="HOGENOM" id="CLU_1057208_0_0_9"/>
<dbReference type="SUPFAM" id="SSF56219">
    <property type="entry name" value="DNase I-like"/>
    <property type="match status" value="1"/>
</dbReference>
<proteinExistence type="predicted"/>
<dbReference type="KEGG" id="ral:Rumal_0457"/>
<gene>
    <name evidence="1" type="ordered locus">Rumal_0457</name>
</gene>
<dbReference type="OrthoDB" id="1823084at2"/>
<dbReference type="STRING" id="697329.Rumal_0457"/>
<dbReference type="Gene3D" id="3.60.10.10">
    <property type="entry name" value="Endonuclease/exonuclease/phosphatase"/>
    <property type="match status" value="1"/>
</dbReference>
<accession>E6UFC4</accession>
<organism evidence="1 2">
    <name type="scientific">Ruminococcus albus (strain ATCC 27210 / DSM 20455 / JCM 14654 / NCDO 2250 / 7)</name>
    <dbReference type="NCBI Taxonomy" id="697329"/>
    <lineage>
        <taxon>Bacteria</taxon>
        <taxon>Bacillati</taxon>
        <taxon>Bacillota</taxon>
        <taxon>Clostridia</taxon>
        <taxon>Eubacteriales</taxon>
        <taxon>Oscillospiraceae</taxon>
        <taxon>Ruminococcus</taxon>
    </lineage>
</organism>
<dbReference type="EMBL" id="CP002403">
    <property type="protein sequence ID" value="ADU21010.1"/>
    <property type="molecule type" value="Genomic_DNA"/>
</dbReference>
<dbReference type="Proteomes" id="UP000006919">
    <property type="component" value="Chromosome"/>
</dbReference>
<evidence type="ECO:0008006" key="3">
    <source>
        <dbReference type="Google" id="ProtNLM"/>
    </source>
</evidence>
<name>E6UFC4_RUMA7</name>
<dbReference type="InterPro" id="IPR036691">
    <property type="entry name" value="Endo/exonu/phosph_ase_sf"/>
</dbReference>
<dbReference type="AlphaFoldDB" id="E6UFC4"/>
<evidence type="ECO:0000313" key="2">
    <source>
        <dbReference type="Proteomes" id="UP000006919"/>
    </source>
</evidence>
<protein>
    <recommendedName>
        <fullName evidence="3">Endonuclease/Exonuclease/phosphatase family protein</fullName>
    </recommendedName>
</protein>
<sequence>MITSWNVNEFCGGEEAAINISYKEKCNIWKVNGSRYIEKIISYLNNKDDIVFINEFKGVKSIVNTLENRYEIASYPIGNNKFVTAAIFSKGAYKLYGEKILDEEFGSFRNRVIAVQRKDDPTQIIFGIHIPTYDPTDKHTSIELWNSIIRVHRRLHEDNRSVIYIGDINTYIPGTVNKSKLYEFMSEGLVDFWIETGHDHNEHTSNFNTRIDYALVTGKDFDKLNKKYDMTVDHTVRVNGLSDHSAIILKERTPETKKTGELK</sequence>
<dbReference type="RefSeq" id="WP_013497202.1">
    <property type="nucleotide sequence ID" value="NC_014833.1"/>
</dbReference>